<organism evidence="1">
    <name type="scientific">Siphoviridae sp. ctnN38</name>
    <dbReference type="NCBI Taxonomy" id="2826455"/>
    <lineage>
        <taxon>Viruses</taxon>
        <taxon>Duplodnaviria</taxon>
        <taxon>Heunggongvirae</taxon>
        <taxon>Uroviricota</taxon>
        <taxon>Caudoviricetes</taxon>
    </lineage>
</organism>
<evidence type="ECO:0000313" key="1">
    <source>
        <dbReference type="EMBL" id="DAD90095.1"/>
    </source>
</evidence>
<reference evidence="1" key="1">
    <citation type="journal article" date="2021" name="Proc. Natl. Acad. Sci. U.S.A.">
        <title>A Catalog of Tens of Thousands of Viruses from Human Metagenomes Reveals Hidden Associations with Chronic Diseases.</title>
        <authorList>
            <person name="Tisza M.J."/>
            <person name="Buck C.B."/>
        </authorList>
    </citation>
    <scope>NUCLEOTIDE SEQUENCE</scope>
    <source>
        <strain evidence="1">CtnN38</strain>
    </source>
</reference>
<accession>A0A8S5N6X3</accession>
<name>A0A8S5N6X3_9CAUD</name>
<proteinExistence type="predicted"/>
<dbReference type="EMBL" id="BK015077">
    <property type="protein sequence ID" value="DAD90095.1"/>
    <property type="molecule type" value="Genomic_DNA"/>
</dbReference>
<sequence>MAINLNTGNGIEVSAAADGSLYRDIFGSDFYVLEAGNQFKAEIVSSTSIRIADGDALLQGRHVWTKVNDSTTLNFEPAGQGKKRTDHVFIKYTNDSGVEKVEFEIIKGKTVALGENYNDEIRWTNDSIYYGGKQYKGHLLFVHINGLSIEEVIRGTSIQPSIDTILDRIKNVEKSLNNLNAKMNFRCVTKCGTIVVKIPTNSNSVEVFSDSDINNLLGITGASNANTAVSFANGDGQMTLHLDGATYLNGSWYATFNGLTTKETMCRVNYIIAYGGTSNAGGTVVTQSKTISPTVNEQVIRPDDGYDALSEVIVKEIPYKETTESGSTTVQIG</sequence>
<protein>
    <submittedName>
        <fullName evidence="1">Uncharacterized protein</fullName>
    </submittedName>
</protein>